<accession>Q1RD12</accession>
<dbReference type="Proteomes" id="UP000001952">
    <property type="component" value="Chromosome"/>
</dbReference>
<dbReference type="HOGENOM" id="CLU_1803092_0_0_6"/>
<gene>
    <name evidence="1" type="ordered locus">UTI89_C1270</name>
</gene>
<evidence type="ECO:0000313" key="1">
    <source>
        <dbReference type="EMBL" id="ABE06752.1"/>
    </source>
</evidence>
<organism evidence="1 2">
    <name type="scientific">Escherichia coli (strain UTI89 / UPEC)</name>
    <dbReference type="NCBI Taxonomy" id="364106"/>
    <lineage>
        <taxon>Bacteria</taxon>
        <taxon>Pseudomonadati</taxon>
        <taxon>Pseudomonadota</taxon>
        <taxon>Gammaproteobacteria</taxon>
        <taxon>Enterobacterales</taxon>
        <taxon>Enterobacteriaceae</taxon>
        <taxon>Escherichia</taxon>
    </lineage>
</organism>
<name>Q1RD12_ECOUT</name>
<dbReference type="AlphaFoldDB" id="Q1RD12"/>
<dbReference type="EMBL" id="CP000243">
    <property type="protein sequence ID" value="ABE06752.1"/>
    <property type="molecule type" value="Genomic_DNA"/>
</dbReference>
<protein>
    <submittedName>
        <fullName evidence="1">Uncharacterized protein</fullName>
    </submittedName>
</protein>
<evidence type="ECO:0000313" key="2">
    <source>
        <dbReference type="Proteomes" id="UP000001952"/>
    </source>
</evidence>
<sequence length="154" mass="17656">MLWVERRILQGVPWWSTYQVLGSITLNILDLVLCGLIFSADIHLYSEHLYRFIAKVRMCDCLHFISVIRNINSATGIVALRISLCDNQAVIFPEHNSLIPVVITQAILFRFLSANHGIEVFTFNSKLQVSHHLIPLCLRISSRSCWQLAQVRQP</sequence>
<dbReference type="KEGG" id="eci:UTI89_C1270"/>
<reference evidence="1 2" key="1">
    <citation type="journal article" date="2006" name="Proc. Natl. Acad. Sci. U.S.A.">
        <title>Identification of genes subject to positive selection in uropathogenic strains of Escherichia coli: a comparative genomics approach.</title>
        <authorList>
            <person name="Chen S.L."/>
            <person name="Hung C.S."/>
            <person name="Xu J."/>
            <person name="Reigstad C.S."/>
            <person name="Magrini V."/>
            <person name="Sabo A."/>
            <person name="Blasiar D."/>
            <person name="Bieri T."/>
            <person name="Meyer R.R."/>
            <person name="Ozersky P."/>
            <person name="Armstrong J.R."/>
            <person name="Fulton R.S."/>
            <person name="Latreille J.P."/>
            <person name="Spieth J."/>
            <person name="Hooton T.M."/>
            <person name="Mardis E.R."/>
            <person name="Hultgren S.J."/>
            <person name="Gordon J.I."/>
        </authorList>
    </citation>
    <scope>NUCLEOTIDE SEQUENCE [LARGE SCALE GENOMIC DNA]</scope>
    <source>
        <strain evidence="2">UTI89 / UPEC</strain>
    </source>
</reference>
<proteinExistence type="predicted"/>